<dbReference type="InterPro" id="IPR051398">
    <property type="entry name" value="Polysacch_Deacetylase"/>
</dbReference>
<evidence type="ECO:0000256" key="3">
    <source>
        <dbReference type="ARBA" id="ARBA00010973"/>
    </source>
</evidence>
<evidence type="ECO:0000256" key="7">
    <source>
        <dbReference type="SAM" id="SignalP"/>
    </source>
</evidence>
<dbReference type="InterPro" id="IPR002509">
    <property type="entry name" value="NODB_dom"/>
</dbReference>
<accession>A0A1G7SL70</accession>
<organism evidence="9 10">
    <name type="scientific">Limimonas halophila</name>
    <dbReference type="NCBI Taxonomy" id="1082479"/>
    <lineage>
        <taxon>Bacteria</taxon>
        <taxon>Pseudomonadati</taxon>
        <taxon>Pseudomonadota</taxon>
        <taxon>Alphaproteobacteria</taxon>
        <taxon>Rhodospirillales</taxon>
        <taxon>Rhodovibrionaceae</taxon>
        <taxon>Limimonas</taxon>
    </lineage>
</organism>
<gene>
    <name evidence="9" type="ORF">SAMN05216241_10752</name>
</gene>
<dbReference type="Proteomes" id="UP000199415">
    <property type="component" value="Unassembled WGS sequence"/>
</dbReference>
<keyword evidence="5 7" id="KW-0732">Signal</keyword>
<proteinExistence type="inferred from homology"/>
<evidence type="ECO:0000313" key="9">
    <source>
        <dbReference type="EMBL" id="SDG23701.1"/>
    </source>
</evidence>
<comment type="function">
    <text evidence="1">Is involved in generating a small heat-stable compound (Nod), an acylated oligomer of N-acetylglucosamine, that stimulates mitosis in various plant protoplasts.</text>
</comment>
<feature type="signal peptide" evidence="7">
    <location>
        <begin position="1"/>
        <end position="21"/>
    </location>
</feature>
<dbReference type="CDD" id="cd10973">
    <property type="entry name" value="CE4_DAC_u4_5s"/>
    <property type="match status" value="1"/>
</dbReference>
<evidence type="ECO:0000256" key="1">
    <source>
        <dbReference type="ARBA" id="ARBA00003236"/>
    </source>
</evidence>
<dbReference type="InterPro" id="IPR011330">
    <property type="entry name" value="Glyco_hydro/deAcase_b/a-brl"/>
</dbReference>
<dbReference type="Gene3D" id="3.20.20.370">
    <property type="entry name" value="Glycoside hydrolase/deacetylase"/>
    <property type="match status" value="1"/>
</dbReference>
<evidence type="ECO:0000256" key="2">
    <source>
        <dbReference type="ARBA" id="ARBA00004613"/>
    </source>
</evidence>
<evidence type="ECO:0000256" key="4">
    <source>
        <dbReference type="ARBA" id="ARBA00020071"/>
    </source>
</evidence>
<evidence type="ECO:0000259" key="8">
    <source>
        <dbReference type="PROSITE" id="PS51677"/>
    </source>
</evidence>
<keyword evidence="10" id="KW-1185">Reference proteome</keyword>
<sequence length="358" mass="39216">MAKSTGVARALAAGLVSGVLAAGTAPAAAEETGGTDDGPAVDNGAVVLMYHRFGNEKYPSTNVRMEQFKNHVAELSKDTYTVLPLPAIVDALENNEPLPDHAVAITVDDAYESFFTKAWPLLKEAGLPVTLFAATQPIEDDYKTIMSWDQLETFAQHELGTVGNHTHTHAHMPEQSIDTNLEEIERSQALLKKHLGEKPDLFSYPYGEYSTDIAKLVAEKGFRAAVGQHSGAIGRTKDLLTLPRFAINEAYGGMDRFTLVTNSLPLPAEQVTPRERVLTPDTNPPIYGFTAHDTVEHLDSLSCYASGRGKVTHKLLGQRVEIRLDKPLREGRSRINCTMPTPSGRWRWLGAQFLVPTD</sequence>
<name>A0A1G7SL70_9PROT</name>
<dbReference type="GO" id="GO:0005975">
    <property type="term" value="P:carbohydrate metabolic process"/>
    <property type="evidence" value="ECO:0007669"/>
    <property type="project" value="InterPro"/>
</dbReference>
<protein>
    <recommendedName>
        <fullName evidence="4">Chitooligosaccharide deacetylase</fullName>
    </recommendedName>
    <alternativeName>
        <fullName evidence="6">Nodulation protein B</fullName>
    </alternativeName>
</protein>
<dbReference type="PANTHER" id="PTHR34216">
    <property type="match status" value="1"/>
</dbReference>
<comment type="similarity">
    <text evidence="3">Belongs to the polysaccharide deacetylase family.</text>
</comment>
<dbReference type="RefSeq" id="WP_090020384.1">
    <property type="nucleotide sequence ID" value="NZ_FNCE01000007.1"/>
</dbReference>
<dbReference type="SUPFAM" id="SSF88713">
    <property type="entry name" value="Glycoside hydrolase/deacetylase"/>
    <property type="match status" value="1"/>
</dbReference>
<dbReference type="Pfam" id="PF01522">
    <property type="entry name" value="Polysacc_deac_1"/>
    <property type="match status" value="1"/>
</dbReference>
<dbReference type="GO" id="GO:0005576">
    <property type="term" value="C:extracellular region"/>
    <property type="evidence" value="ECO:0007669"/>
    <property type="project" value="UniProtKB-SubCell"/>
</dbReference>
<evidence type="ECO:0000256" key="5">
    <source>
        <dbReference type="ARBA" id="ARBA00022729"/>
    </source>
</evidence>
<reference evidence="9 10" key="1">
    <citation type="submission" date="2016-10" db="EMBL/GenBank/DDBJ databases">
        <authorList>
            <person name="de Groot N.N."/>
        </authorList>
    </citation>
    <scope>NUCLEOTIDE SEQUENCE [LARGE SCALE GENOMIC DNA]</scope>
    <source>
        <strain evidence="9 10">DSM 25584</strain>
    </source>
</reference>
<dbReference type="EMBL" id="FNCE01000007">
    <property type="protein sequence ID" value="SDG23701.1"/>
    <property type="molecule type" value="Genomic_DNA"/>
</dbReference>
<feature type="chain" id="PRO_5011769883" description="Chitooligosaccharide deacetylase" evidence="7">
    <location>
        <begin position="22"/>
        <end position="358"/>
    </location>
</feature>
<feature type="domain" description="NodB homology" evidence="8">
    <location>
        <begin position="101"/>
        <end position="358"/>
    </location>
</feature>
<comment type="subcellular location">
    <subcellularLocation>
        <location evidence="2">Secreted</location>
    </subcellularLocation>
</comment>
<dbReference type="AlphaFoldDB" id="A0A1G7SL70"/>
<dbReference type="GO" id="GO:0016810">
    <property type="term" value="F:hydrolase activity, acting on carbon-nitrogen (but not peptide) bonds"/>
    <property type="evidence" value="ECO:0007669"/>
    <property type="project" value="InterPro"/>
</dbReference>
<evidence type="ECO:0000256" key="6">
    <source>
        <dbReference type="ARBA" id="ARBA00032976"/>
    </source>
</evidence>
<dbReference type="OrthoDB" id="9782872at2"/>
<evidence type="ECO:0000313" key="10">
    <source>
        <dbReference type="Proteomes" id="UP000199415"/>
    </source>
</evidence>
<dbReference type="PROSITE" id="PS51677">
    <property type="entry name" value="NODB"/>
    <property type="match status" value="1"/>
</dbReference>
<dbReference type="STRING" id="1082479.SAMN05216241_10752"/>
<dbReference type="PANTHER" id="PTHR34216:SF3">
    <property type="entry name" value="POLY-BETA-1,6-N-ACETYL-D-GLUCOSAMINE N-DEACETYLASE"/>
    <property type="match status" value="1"/>
</dbReference>